<dbReference type="InterPro" id="IPR029052">
    <property type="entry name" value="Metallo-depent_PP-like"/>
</dbReference>
<sequence>MKKIKVFISVIVVVLITVYIGNNSIKISEYNIENSKIPDEFNNMKILQLSDLHSKKFGKDNSYLVKKINEINPDIVVMTGDMMNSKGDDGEVLINIIKKLGNKYHIYYIVGNHEQILESNDSELFKNYLDKLLDLKVKVINNDKIELKKEKSVINLYGMWINLRYYVDKTNNNQKDITFNDETVNQILKTSDKESFNLLITHNPLYFEAYSKWGADLTLAGHIHGGIINIPFVGGVLSPEKKLFPKYYGGDYVFNNSNMIVNRGLGNEGYLIRVFNRPEMSVINLKN</sequence>
<dbReference type="AlphaFoldDB" id="A0A1M6BFA3"/>
<evidence type="ECO:0000313" key="5">
    <source>
        <dbReference type="Proteomes" id="UP000184241"/>
    </source>
</evidence>
<dbReference type="GO" id="GO:0046872">
    <property type="term" value="F:metal ion binding"/>
    <property type="evidence" value="ECO:0007669"/>
    <property type="project" value="UniProtKB-KW"/>
</dbReference>
<dbReference type="PANTHER" id="PTHR31302">
    <property type="entry name" value="TRANSMEMBRANE PROTEIN WITH METALLOPHOSPHOESTERASE DOMAIN-RELATED"/>
    <property type="match status" value="1"/>
</dbReference>
<reference evidence="4 5" key="1">
    <citation type="submission" date="2016-11" db="EMBL/GenBank/DDBJ databases">
        <authorList>
            <person name="Jaros S."/>
            <person name="Januszkiewicz K."/>
            <person name="Wedrychowicz H."/>
        </authorList>
    </citation>
    <scope>NUCLEOTIDE SEQUENCE [LARGE SCALE GENOMIC DNA]</scope>
    <source>
        <strain evidence="4 5">DSM 6191</strain>
    </source>
</reference>
<dbReference type="GO" id="GO:0009245">
    <property type="term" value="P:lipid A biosynthetic process"/>
    <property type="evidence" value="ECO:0007669"/>
    <property type="project" value="TreeGrafter"/>
</dbReference>
<evidence type="ECO:0000313" key="4">
    <source>
        <dbReference type="EMBL" id="SHI47347.1"/>
    </source>
</evidence>
<dbReference type="EMBL" id="FQXU01000014">
    <property type="protein sequence ID" value="SHI47347.1"/>
    <property type="molecule type" value="Genomic_DNA"/>
</dbReference>
<evidence type="ECO:0000256" key="1">
    <source>
        <dbReference type="ARBA" id="ARBA00022723"/>
    </source>
</evidence>
<evidence type="ECO:0000259" key="3">
    <source>
        <dbReference type="Pfam" id="PF00149"/>
    </source>
</evidence>
<dbReference type="Proteomes" id="UP000184241">
    <property type="component" value="Unassembled WGS sequence"/>
</dbReference>
<organism evidence="4 5">
    <name type="scientific">Clostridium intestinale DSM 6191</name>
    <dbReference type="NCBI Taxonomy" id="1121320"/>
    <lineage>
        <taxon>Bacteria</taxon>
        <taxon>Bacillati</taxon>
        <taxon>Bacillota</taxon>
        <taxon>Clostridia</taxon>
        <taxon>Eubacteriales</taxon>
        <taxon>Clostridiaceae</taxon>
        <taxon>Clostridium</taxon>
    </lineage>
</organism>
<dbReference type="GO" id="GO:0008758">
    <property type="term" value="F:UDP-2,3-diacylglucosamine hydrolase activity"/>
    <property type="evidence" value="ECO:0007669"/>
    <property type="project" value="TreeGrafter"/>
</dbReference>
<dbReference type="RefSeq" id="WP_073022229.1">
    <property type="nucleotide sequence ID" value="NZ_FQXU01000014.1"/>
</dbReference>
<dbReference type="Pfam" id="PF00149">
    <property type="entry name" value="Metallophos"/>
    <property type="match status" value="1"/>
</dbReference>
<keyword evidence="2" id="KW-0378">Hydrolase</keyword>
<dbReference type="SUPFAM" id="SSF56300">
    <property type="entry name" value="Metallo-dependent phosphatases"/>
    <property type="match status" value="1"/>
</dbReference>
<dbReference type="InterPro" id="IPR004843">
    <property type="entry name" value="Calcineurin-like_PHP"/>
</dbReference>
<proteinExistence type="predicted"/>
<dbReference type="PANTHER" id="PTHR31302:SF31">
    <property type="entry name" value="PHOSPHODIESTERASE YAEI"/>
    <property type="match status" value="1"/>
</dbReference>
<keyword evidence="1" id="KW-0479">Metal-binding</keyword>
<feature type="domain" description="Calcineurin-like phosphoesterase" evidence="3">
    <location>
        <begin position="44"/>
        <end position="225"/>
    </location>
</feature>
<name>A0A1M6BFA3_9CLOT</name>
<dbReference type="InterPro" id="IPR051158">
    <property type="entry name" value="Metallophosphoesterase_sf"/>
</dbReference>
<dbReference type="GO" id="GO:0016020">
    <property type="term" value="C:membrane"/>
    <property type="evidence" value="ECO:0007669"/>
    <property type="project" value="GOC"/>
</dbReference>
<protein>
    <recommendedName>
        <fullName evidence="3">Calcineurin-like phosphoesterase domain-containing protein</fullName>
    </recommendedName>
</protein>
<evidence type="ECO:0000256" key="2">
    <source>
        <dbReference type="ARBA" id="ARBA00022801"/>
    </source>
</evidence>
<gene>
    <name evidence="4" type="ORF">SAMN02745941_03873</name>
</gene>
<accession>A0A1M6BFA3</accession>
<dbReference type="Gene3D" id="3.60.21.10">
    <property type="match status" value="1"/>
</dbReference>